<dbReference type="InterPro" id="IPR036965">
    <property type="entry name" value="Terpene_synth_N_sf"/>
</dbReference>
<dbReference type="GO" id="GO:0046872">
    <property type="term" value="F:metal ion binding"/>
    <property type="evidence" value="ECO:0007669"/>
    <property type="project" value="UniProtKB-KW"/>
</dbReference>
<dbReference type="Gene3D" id="1.10.600.10">
    <property type="entry name" value="Farnesyl Diphosphate Synthase"/>
    <property type="match status" value="2"/>
</dbReference>
<dbReference type="Gene3D" id="1.50.10.160">
    <property type="match status" value="1"/>
</dbReference>
<dbReference type="PANTHER" id="PTHR31739:SF4">
    <property type="entry name" value="ENT-COPALYL DIPHOSPHATE SYNTHASE, CHLOROPLASTIC"/>
    <property type="match status" value="1"/>
</dbReference>
<dbReference type="InterPro" id="IPR001906">
    <property type="entry name" value="Terpene_synth_N"/>
</dbReference>
<evidence type="ECO:0000256" key="3">
    <source>
        <dbReference type="ARBA" id="ARBA00022842"/>
    </source>
</evidence>
<protein>
    <submittedName>
        <fullName evidence="5">Ent-copalyl diphosphate synthase, chloroplastic</fullName>
    </submittedName>
</protein>
<dbReference type="GO" id="GO:0010333">
    <property type="term" value="F:terpene synthase activity"/>
    <property type="evidence" value="ECO:0007669"/>
    <property type="project" value="InterPro"/>
</dbReference>
<sequence length="862" mass="98117">MSSQSTILFRALSPKGPLPSPSSSTPKYAAGTGWWVAKDKRVHFNLRRECKALPKPQTQEYVDVFQSGLPVIKWHEIVEDDIEEEALQVCRSNEIKERVDSIKSMLSSMEDGEISISAYDTAWVALAQDLNGGGTPQFPSSLQWIANNQLMDGSWGDDCLFYAHDRIINTLACVIALKSWKIHPNKCEKGVSFIKENISKLEKEKAEHMPIGFEVAFPSLLEIAWNLGIEVPNDSPFLKEIYAQRNLKLTKIPYDIMHIVPTTLLHSLEGMAGLDWEKLLKLQCQDGSFLFSPSSTAYALMQTQDENCFRYLNKVVERFSGGVPNVYPVDLFEHIWAVDRLQRLGISRYFEPEIKECINYVARYWKENGICWAKNSEVHDIDDTAMGFRLLRLHGHDVSADVFKYFEKGGEFFCFAGQSSQAVSGMFNLYRASQVLFPGETILENAKKFSSKFLREKQACDQLLDKWIIMKDLPGEIGYALDVPWYASLPRVETRIYIEQYGGKDDVWIGKTLYRMPYVNNNDYLELAKLDFNNCQALHQLEWDSIQQWYTQCHLGEFGVSRKASLLAYFLAAACIFEPERSIERLAWAKTAILVLAVRSYFSKETCIKQRRAFLLKFGYSPSGGDYMKKINGRFSILGMAMAVQCLYSCLHILILFQPCHSQGCLDQGSDLNMTAKRPVGFLKNKSGEELVGLLLGTLNQLSLDTLVAHGRDIRHILRQTWEMWLMKHLDEGDGYRGEAELLVRTINLCAGRSLSEELLAHPQYRRLSQLINRICNDLGLFTLHKGHNGTYNPENGSPMSHRVESDMQELTKIVLENYPDGINPEIKRIFEMVGKSFYYAAYCGPATISAHIAKVLFERAG</sequence>
<feature type="domain" description="Terpene synthase N-terminal" evidence="4">
    <location>
        <begin position="275"/>
        <end position="481"/>
    </location>
</feature>
<dbReference type="InterPro" id="IPR050148">
    <property type="entry name" value="Terpene_synthase-like"/>
</dbReference>
<accession>A0A438F4I7</accession>
<keyword evidence="2" id="KW-0479">Metal-binding</keyword>
<evidence type="ECO:0000313" key="6">
    <source>
        <dbReference type="Proteomes" id="UP000288805"/>
    </source>
</evidence>
<dbReference type="Proteomes" id="UP000288805">
    <property type="component" value="Unassembled WGS sequence"/>
</dbReference>
<dbReference type="SUPFAM" id="SSF48576">
    <property type="entry name" value="Terpenoid synthases"/>
    <property type="match status" value="2"/>
</dbReference>
<evidence type="ECO:0000313" key="5">
    <source>
        <dbReference type="EMBL" id="RVW54891.1"/>
    </source>
</evidence>
<dbReference type="PANTHER" id="PTHR31739">
    <property type="entry name" value="ENT-COPALYL DIPHOSPHATE SYNTHASE, CHLOROPLASTIC"/>
    <property type="match status" value="1"/>
</dbReference>
<keyword evidence="3" id="KW-0460">Magnesium</keyword>
<organism evidence="5 6">
    <name type="scientific">Vitis vinifera</name>
    <name type="common">Grape</name>
    <dbReference type="NCBI Taxonomy" id="29760"/>
    <lineage>
        <taxon>Eukaryota</taxon>
        <taxon>Viridiplantae</taxon>
        <taxon>Streptophyta</taxon>
        <taxon>Embryophyta</taxon>
        <taxon>Tracheophyta</taxon>
        <taxon>Spermatophyta</taxon>
        <taxon>Magnoliopsida</taxon>
        <taxon>eudicotyledons</taxon>
        <taxon>Gunneridae</taxon>
        <taxon>Pentapetalae</taxon>
        <taxon>rosids</taxon>
        <taxon>Vitales</taxon>
        <taxon>Vitaceae</taxon>
        <taxon>Viteae</taxon>
        <taxon>Vitis</taxon>
    </lineage>
</organism>
<dbReference type="InterPro" id="IPR008930">
    <property type="entry name" value="Terpenoid_cyclase/PrenylTrfase"/>
</dbReference>
<reference evidence="5 6" key="1">
    <citation type="journal article" date="2018" name="PLoS Genet.">
        <title>Population sequencing reveals clonal diversity and ancestral inbreeding in the grapevine cultivar Chardonnay.</title>
        <authorList>
            <person name="Roach M.J."/>
            <person name="Johnson D.L."/>
            <person name="Bohlmann J."/>
            <person name="van Vuuren H.J."/>
            <person name="Jones S.J."/>
            <person name="Pretorius I.S."/>
            <person name="Schmidt S.A."/>
            <person name="Borneman A.R."/>
        </authorList>
    </citation>
    <scope>NUCLEOTIDE SEQUENCE [LARGE SCALE GENOMIC DNA]</scope>
    <source>
        <strain evidence="6">cv. Chardonnay</strain>
        <tissue evidence="5">Leaf</tissue>
    </source>
</reference>
<dbReference type="InterPro" id="IPR008949">
    <property type="entry name" value="Isoprenoid_synthase_dom_sf"/>
</dbReference>
<evidence type="ECO:0000256" key="2">
    <source>
        <dbReference type="ARBA" id="ARBA00022723"/>
    </source>
</evidence>
<dbReference type="Gene3D" id="1.50.10.130">
    <property type="entry name" value="Terpene synthase, N-terminal domain"/>
    <property type="match status" value="1"/>
</dbReference>
<dbReference type="FunFam" id="1.50.10.130:FF:000002">
    <property type="entry name" value="Ent-copalyl diphosphate synthase, chloroplastic"/>
    <property type="match status" value="1"/>
</dbReference>
<dbReference type="SFLD" id="SFLDG01014">
    <property type="entry name" value="Terpene_Cyclase_Like_1_N-term"/>
    <property type="match status" value="1"/>
</dbReference>
<dbReference type="SUPFAM" id="SSF48239">
    <property type="entry name" value="Terpenoid cyclases/Protein prenyltransferases"/>
    <property type="match status" value="2"/>
</dbReference>
<comment type="caution">
    <text evidence="5">The sequence shown here is derived from an EMBL/GenBank/DDBJ whole genome shotgun (WGS) entry which is preliminary data.</text>
</comment>
<name>A0A438F4I7_VITVI</name>
<evidence type="ECO:0000256" key="1">
    <source>
        <dbReference type="ARBA" id="ARBA00001946"/>
    </source>
</evidence>
<dbReference type="SFLD" id="SFLDG01605">
    <property type="entry name" value="Terpene_Cyclase_Like_1_N-term"/>
    <property type="match status" value="1"/>
</dbReference>
<dbReference type="FunFam" id="1.50.10.160:FF:000001">
    <property type="entry name" value="Ent-copalyl diphosphate synthase"/>
    <property type="match status" value="1"/>
</dbReference>
<gene>
    <name evidence="5" type="primary">KSA_0</name>
    <name evidence="5" type="ORF">CK203_071545</name>
</gene>
<dbReference type="Pfam" id="PF01397">
    <property type="entry name" value="Terpene_synth"/>
    <property type="match status" value="1"/>
</dbReference>
<dbReference type="EMBL" id="QGNW01001124">
    <property type="protein sequence ID" value="RVW54891.1"/>
    <property type="molecule type" value="Genomic_DNA"/>
</dbReference>
<proteinExistence type="predicted"/>
<dbReference type="GO" id="GO:0016114">
    <property type="term" value="P:terpenoid biosynthetic process"/>
    <property type="evidence" value="ECO:0007669"/>
    <property type="project" value="InterPro"/>
</dbReference>
<comment type="cofactor">
    <cofactor evidence="1">
        <name>Mg(2+)</name>
        <dbReference type="ChEBI" id="CHEBI:18420"/>
    </cofactor>
</comment>
<dbReference type="AlphaFoldDB" id="A0A438F4I7"/>
<evidence type="ECO:0000259" key="4">
    <source>
        <dbReference type="Pfam" id="PF01397"/>
    </source>
</evidence>